<reference evidence="2" key="1">
    <citation type="journal article" date="2015" name="Nature">
        <title>Complex archaea that bridge the gap between prokaryotes and eukaryotes.</title>
        <authorList>
            <person name="Spang A."/>
            <person name="Saw J.H."/>
            <person name="Jorgensen S.L."/>
            <person name="Zaremba-Niedzwiedzka K."/>
            <person name="Martijn J."/>
            <person name="Lind A.E."/>
            <person name="van Eijk R."/>
            <person name="Schleper C."/>
            <person name="Guy L."/>
            <person name="Ettema T.J."/>
        </authorList>
    </citation>
    <scope>NUCLEOTIDE SEQUENCE</scope>
</reference>
<dbReference type="AlphaFoldDB" id="A0A0F9QKR5"/>
<keyword evidence="1" id="KW-1133">Transmembrane helix</keyword>
<evidence type="ECO:0000313" key="2">
    <source>
        <dbReference type="EMBL" id="KKN05923.1"/>
    </source>
</evidence>
<accession>A0A0F9QKR5</accession>
<evidence type="ECO:0000256" key="1">
    <source>
        <dbReference type="SAM" id="Phobius"/>
    </source>
</evidence>
<keyword evidence="1" id="KW-0812">Transmembrane</keyword>
<dbReference type="EMBL" id="LAZR01004747">
    <property type="protein sequence ID" value="KKN05923.1"/>
    <property type="molecule type" value="Genomic_DNA"/>
</dbReference>
<proteinExistence type="predicted"/>
<feature type="transmembrane region" description="Helical" evidence="1">
    <location>
        <begin position="6"/>
        <end position="28"/>
    </location>
</feature>
<comment type="caution">
    <text evidence="2">The sequence shown here is derived from an EMBL/GenBank/DDBJ whole genome shotgun (WGS) entry which is preliminary data.</text>
</comment>
<sequence>MKVFILIFTICFGINLLKLIVEILIGIWGEFMSAKNRKIIRHWDWLRTMGYEEAALIILQKIK</sequence>
<organism evidence="2">
    <name type="scientific">marine sediment metagenome</name>
    <dbReference type="NCBI Taxonomy" id="412755"/>
    <lineage>
        <taxon>unclassified sequences</taxon>
        <taxon>metagenomes</taxon>
        <taxon>ecological metagenomes</taxon>
    </lineage>
</organism>
<name>A0A0F9QKR5_9ZZZZ</name>
<protein>
    <submittedName>
        <fullName evidence="2">Uncharacterized protein</fullName>
    </submittedName>
</protein>
<keyword evidence="1" id="KW-0472">Membrane</keyword>
<gene>
    <name evidence="2" type="ORF">LCGC14_1082520</name>
</gene>